<dbReference type="PANTHER" id="PTHR32009">
    <property type="entry name" value="TMV RESISTANCE PROTEIN N-LIKE"/>
    <property type="match status" value="1"/>
</dbReference>
<dbReference type="RefSeq" id="XP_022735581.1">
    <property type="nucleotide sequence ID" value="XM_022879846.1"/>
</dbReference>
<dbReference type="OrthoDB" id="6160824at2759"/>
<dbReference type="InterPro" id="IPR000157">
    <property type="entry name" value="TIR_dom"/>
</dbReference>
<keyword evidence="1" id="KW-0520">NAD</keyword>
<dbReference type="SUPFAM" id="SSF52200">
    <property type="entry name" value="Toll/Interleukin receptor TIR domain"/>
    <property type="match status" value="1"/>
</dbReference>
<dbReference type="GeneID" id="111288901"/>
<keyword evidence="4" id="KW-1185">Reference proteome</keyword>
<gene>
    <name evidence="5" type="primary">LOC111288901</name>
</gene>
<dbReference type="KEGG" id="dzi:111288901"/>
<evidence type="ECO:0000256" key="2">
    <source>
        <dbReference type="SAM" id="MobiDB-lite"/>
    </source>
</evidence>
<sequence length="224" mass="26313">MLSLPSSSSHPPSSSSFSSSSSHKYDVFLSFRGEDTCPNITDHLHDALIKKGIVTFMDDPRLEPREEILQELLEAIQESWCSLIVFSKTYAFPSFCLEELVEIVEQKKKRGIKFSQFFMMWIHLIWENKREKVAEAFAKHEETYKETNDKIQKWRIALTEVANIKGWHLKNRLELQVKLITQSMTKSTLKKLNLISLSVFEDMNQNLLETLLKRYQQNYVKHIR</sequence>
<protein>
    <submittedName>
        <fullName evidence="5">Toll/interleukin-1 receptor-like protein</fullName>
    </submittedName>
</protein>
<evidence type="ECO:0000259" key="3">
    <source>
        <dbReference type="PROSITE" id="PS50104"/>
    </source>
</evidence>
<accession>A0A6P5Y6G1</accession>
<dbReference type="Pfam" id="PF01582">
    <property type="entry name" value="TIR"/>
    <property type="match status" value="1"/>
</dbReference>
<evidence type="ECO:0000313" key="4">
    <source>
        <dbReference type="Proteomes" id="UP000515121"/>
    </source>
</evidence>
<dbReference type="InterPro" id="IPR035897">
    <property type="entry name" value="Toll_tir_struct_dom_sf"/>
</dbReference>
<name>A0A6P5Y6G1_DURZI</name>
<dbReference type="Gene3D" id="3.40.50.10140">
    <property type="entry name" value="Toll/interleukin-1 receptor homology (TIR) domain"/>
    <property type="match status" value="1"/>
</dbReference>
<dbReference type="AlphaFoldDB" id="A0A6P5Y6G1"/>
<dbReference type="PANTHER" id="PTHR32009:SF121">
    <property type="entry name" value="SIMILAR TO PART OF DISEASE RESISTANCE PROTEIN-RELATED"/>
    <property type="match status" value="1"/>
</dbReference>
<organism evidence="4 5">
    <name type="scientific">Durio zibethinus</name>
    <name type="common">Durian</name>
    <dbReference type="NCBI Taxonomy" id="66656"/>
    <lineage>
        <taxon>Eukaryota</taxon>
        <taxon>Viridiplantae</taxon>
        <taxon>Streptophyta</taxon>
        <taxon>Embryophyta</taxon>
        <taxon>Tracheophyta</taxon>
        <taxon>Spermatophyta</taxon>
        <taxon>Magnoliopsida</taxon>
        <taxon>eudicotyledons</taxon>
        <taxon>Gunneridae</taxon>
        <taxon>Pentapetalae</taxon>
        <taxon>rosids</taxon>
        <taxon>malvids</taxon>
        <taxon>Malvales</taxon>
        <taxon>Malvaceae</taxon>
        <taxon>Helicteroideae</taxon>
        <taxon>Durio</taxon>
    </lineage>
</organism>
<evidence type="ECO:0000313" key="5">
    <source>
        <dbReference type="RefSeq" id="XP_022735581.1"/>
    </source>
</evidence>
<feature type="domain" description="TIR" evidence="3">
    <location>
        <begin position="23"/>
        <end position="184"/>
    </location>
</feature>
<evidence type="ECO:0000256" key="1">
    <source>
        <dbReference type="ARBA" id="ARBA00023027"/>
    </source>
</evidence>
<dbReference type="Proteomes" id="UP000515121">
    <property type="component" value="Unplaced"/>
</dbReference>
<dbReference type="PROSITE" id="PS50104">
    <property type="entry name" value="TIR"/>
    <property type="match status" value="1"/>
</dbReference>
<feature type="region of interest" description="Disordered" evidence="2">
    <location>
        <begin position="1"/>
        <end position="21"/>
    </location>
</feature>
<dbReference type="SMART" id="SM00255">
    <property type="entry name" value="TIR"/>
    <property type="match status" value="1"/>
</dbReference>
<proteinExistence type="predicted"/>
<reference evidence="5" key="1">
    <citation type="submission" date="2025-08" db="UniProtKB">
        <authorList>
            <consortium name="RefSeq"/>
        </authorList>
    </citation>
    <scope>IDENTIFICATION</scope>
    <source>
        <tissue evidence="5">Fruit stalk</tissue>
    </source>
</reference>
<dbReference type="GO" id="GO:0007165">
    <property type="term" value="P:signal transduction"/>
    <property type="evidence" value="ECO:0007669"/>
    <property type="project" value="InterPro"/>
</dbReference>